<dbReference type="InterPro" id="IPR000524">
    <property type="entry name" value="Tscrpt_reg_HTH_GntR"/>
</dbReference>
<dbReference type="EMBL" id="QTKU01000003">
    <property type="protein sequence ID" value="MBS8261085.1"/>
    <property type="molecule type" value="Genomic_DNA"/>
</dbReference>
<dbReference type="PROSITE" id="PS50949">
    <property type="entry name" value="HTH_GNTR"/>
    <property type="match status" value="1"/>
</dbReference>
<evidence type="ECO:0000259" key="4">
    <source>
        <dbReference type="PROSITE" id="PS50949"/>
    </source>
</evidence>
<dbReference type="CDD" id="cd07377">
    <property type="entry name" value="WHTH_GntR"/>
    <property type="match status" value="1"/>
</dbReference>
<evidence type="ECO:0000256" key="2">
    <source>
        <dbReference type="ARBA" id="ARBA00023125"/>
    </source>
</evidence>
<reference evidence="5" key="2">
    <citation type="journal article" date="2021" name="Microorganisms">
        <title>Bacterial Dimethylsulfoniopropionate Biosynthesis in the East China Sea.</title>
        <authorList>
            <person name="Liu J."/>
            <person name="Zhang Y."/>
            <person name="Liu J."/>
            <person name="Zhong H."/>
            <person name="Williams B.T."/>
            <person name="Zheng Y."/>
            <person name="Curson A.R.J."/>
            <person name="Sun C."/>
            <person name="Sun H."/>
            <person name="Song D."/>
            <person name="Wagner Mackenzie B."/>
            <person name="Bermejo Martinez A."/>
            <person name="Todd J.D."/>
            <person name="Zhang X.H."/>
        </authorList>
    </citation>
    <scope>NUCLEOTIDE SEQUENCE</scope>
    <source>
        <strain evidence="5">AESS21</strain>
    </source>
</reference>
<dbReference type="GO" id="GO:0003700">
    <property type="term" value="F:DNA-binding transcription factor activity"/>
    <property type="evidence" value="ECO:0007669"/>
    <property type="project" value="InterPro"/>
</dbReference>
<name>A0A944GU25_9HYPH</name>
<dbReference type="InterPro" id="IPR011711">
    <property type="entry name" value="GntR_C"/>
</dbReference>
<organism evidence="5 6">
    <name type="scientific">Roseibium polysiphoniae</name>
    <dbReference type="NCBI Taxonomy" id="2571221"/>
    <lineage>
        <taxon>Bacteria</taxon>
        <taxon>Pseudomonadati</taxon>
        <taxon>Pseudomonadota</taxon>
        <taxon>Alphaproteobacteria</taxon>
        <taxon>Hyphomicrobiales</taxon>
        <taxon>Stappiaceae</taxon>
        <taxon>Roseibium</taxon>
    </lineage>
</organism>
<dbReference type="Pfam" id="PF00392">
    <property type="entry name" value="GntR"/>
    <property type="match status" value="1"/>
</dbReference>
<dbReference type="AlphaFoldDB" id="A0A944GU25"/>
<gene>
    <name evidence="5" type="ORF">DYI23_12735</name>
</gene>
<dbReference type="SUPFAM" id="SSF48008">
    <property type="entry name" value="GntR ligand-binding domain-like"/>
    <property type="match status" value="1"/>
</dbReference>
<dbReference type="InterPro" id="IPR036390">
    <property type="entry name" value="WH_DNA-bd_sf"/>
</dbReference>
<dbReference type="GO" id="GO:0003677">
    <property type="term" value="F:DNA binding"/>
    <property type="evidence" value="ECO:0007669"/>
    <property type="project" value="UniProtKB-KW"/>
</dbReference>
<protein>
    <submittedName>
        <fullName evidence="5">GntR family transcriptional regulator</fullName>
    </submittedName>
</protein>
<reference evidence="5" key="1">
    <citation type="submission" date="2018-08" db="EMBL/GenBank/DDBJ databases">
        <authorList>
            <person name="Jin W."/>
            <person name="Wang H."/>
            <person name="Yang Y."/>
            <person name="Li M."/>
            <person name="Liu J."/>
        </authorList>
    </citation>
    <scope>NUCLEOTIDE SEQUENCE</scope>
    <source>
        <strain evidence="5">AESS21</strain>
    </source>
</reference>
<dbReference type="Gene3D" id="1.10.10.10">
    <property type="entry name" value="Winged helix-like DNA-binding domain superfamily/Winged helix DNA-binding domain"/>
    <property type="match status" value="1"/>
</dbReference>
<dbReference type="InterPro" id="IPR036388">
    <property type="entry name" value="WH-like_DNA-bd_sf"/>
</dbReference>
<comment type="caution">
    <text evidence="5">The sequence shown here is derived from an EMBL/GenBank/DDBJ whole genome shotgun (WGS) entry which is preliminary data.</text>
</comment>
<feature type="domain" description="HTH gntR-type" evidence="4">
    <location>
        <begin position="50"/>
        <end position="117"/>
    </location>
</feature>
<keyword evidence="2" id="KW-0238">DNA-binding</keyword>
<dbReference type="Proteomes" id="UP000705379">
    <property type="component" value="Unassembled WGS sequence"/>
</dbReference>
<keyword evidence="1" id="KW-0805">Transcription regulation</keyword>
<dbReference type="Gene3D" id="1.20.120.530">
    <property type="entry name" value="GntR ligand-binding domain-like"/>
    <property type="match status" value="1"/>
</dbReference>
<dbReference type="Pfam" id="PF07729">
    <property type="entry name" value="FCD"/>
    <property type="match status" value="1"/>
</dbReference>
<evidence type="ECO:0000256" key="3">
    <source>
        <dbReference type="ARBA" id="ARBA00023163"/>
    </source>
</evidence>
<dbReference type="PANTHER" id="PTHR43537">
    <property type="entry name" value="TRANSCRIPTIONAL REGULATOR, GNTR FAMILY"/>
    <property type="match status" value="1"/>
</dbReference>
<evidence type="ECO:0000256" key="1">
    <source>
        <dbReference type="ARBA" id="ARBA00023015"/>
    </source>
</evidence>
<dbReference type="InterPro" id="IPR008920">
    <property type="entry name" value="TF_FadR/GntR_C"/>
</dbReference>
<dbReference type="PANTHER" id="PTHR43537:SF5">
    <property type="entry name" value="UXU OPERON TRANSCRIPTIONAL REGULATOR"/>
    <property type="match status" value="1"/>
</dbReference>
<sequence>MGTCLLGRTLVPDMQRDVSCRCWGDSRHMTFTEVGAAEVGTNPFSGPKGARKSSVVYRSLKRQILLGILTPDSPITEQSLAAEFDCSQGTVREALLSLQENGLVDRRGYQGTYVTRTTDEEAAVLVRIRFNLECAGMERAVARATNCDCERLRELATLYLTCRAERDVFACTEVDRAFHMSIFQIADMPMLEPILQRTLIQLHRFVVSRHQGDILWDELKSDPHSEIVDAMVRREADCAQRVLSDHIGLSLAKLAPEVHKTVFADDAMPHLPAVSA</sequence>
<evidence type="ECO:0000313" key="6">
    <source>
        <dbReference type="Proteomes" id="UP000705379"/>
    </source>
</evidence>
<dbReference type="SUPFAM" id="SSF46785">
    <property type="entry name" value="Winged helix' DNA-binding domain"/>
    <property type="match status" value="1"/>
</dbReference>
<proteinExistence type="predicted"/>
<dbReference type="SMART" id="SM00895">
    <property type="entry name" value="FCD"/>
    <property type="match status" value="1"/>
</dbReference>
<accession>A0A944GU25</accession>
<evidence type="ECO:0000313" key="5">
    <source>
        <dbReference type="EMBL" id="MBS8261085.1"/>
    </source>
</evidence>
<dbReference type="SMART" id="SM00345">
    <property type="entry name" value="HTH_GNTR"/>
    <property type="match status" value="1"/>
</dbReference>
<keyword evidence="3" id="KW-0804">Transcription</keyword>